<feature type="non-terminal residue" evidence="1">
    <location>
        <position position="62"/>
    </location>
</feature>
<proteinExistence type="predicted"/>
<gene>
    <name evidence="1" type="ORF">MTR_0992s0010</name>
</gene>
<keyword evidence="3" id="KW-1185">Reference proteome</keyword>
<dbReference type="EnsemblPlants" id="KEH15461">
    <property type="protein sequence ID" value="KEH15461"/>
    <property type="gene ID" value="MTR_0992s0010"/>
</dbReference>
<feature type="non-terminal residue" evidence="1">
    <location>
        <position position="1"/>
    </location>
</feature>
<accession>A0A072TE16</accession>
<reference evidence="1 3" key="1">
    <citation type="journal article" date="2011" name="Nature">
        <title>The Medicago genome provides insight into the evolution of rhizobial symbioses.</title>
        <authorList>
            <person name="Young N.D."/>
            <person name="Debelle F."/>
            <person name="Oldroyd G.E."/>
            <person name="Geurts R."/>
            <person name="Cannon S.B."/>
            <person name="Udvardi M.K."/>
            <person name="Benedito V.A."/>
            <person name="Mayer K.F."/>
            <person name="Gouzy J."/>
            <person name="Schoof H."/>
            <person name="Van de Peer Y."/>
            <person name="Proost S."/>
            <person name="Cook D.R."/>
            <person name="Meyers B.C."/>
            <person name="Spannagl M."/>
            <person name="Cheung F."/>
            <person name="De Mita S."/>
            <person name="Krishnakumar V."/>
            <person name="Gundlach H."/>
            <person name="Zhou S."/>
            <person name="Mudge J."/>
            <person name="Bharti A.K."/>
            <person name="Murray J.D."/>
            <person name="Naoumkina M.A."/>
            <person name="Rosen B."/>
            <person name="Silverstein K.A."/>
            <person name="Tang H."/>
            <person name="Rombauts S."/>
            <person name="Zhao P.X."/>
            <person name="Zhou P."/>
            <person name="Barbe V."/>
            <person name="Bardou P."/>
            <person name="Bechner M."/>
            <person name="Bellec A."/>
            <person name="Berger A."/>
            <person name="Berges H."/>
            <person name="Bidwell S."/>
            <person name="Bisseling T."/>
            <person name="Choisne N."/>
            <person name="Couloux A."/>
            <person name="Denny R."/>
            <person name="Deshpande S."/>
            <person name="Dai X."/>
            <person name="Doyle J.J."/>
            <person name="Dudez A.M."/>
            <person name="Farmer A.D."/>
            <person name="Fouteau S."/>
            <person name="Franken C."/>
            <person name="Gibelin C."/>
            <person name="Gish J."/>
            <person name="Goldstein S."/>
            <person name="Gonzalez A.J."/>
            <person name="Green P.J."/>
            <person name="Hallab A."/>
            <person name="Hartog M."/>
            <person name="Hua A."/>
            <person name="Humphray S.J."/>
            <person name="Jeong D.H."/>
            <person name="Jing Y."/>
            <person name="Jocker A."/>
            <person name="Kenton S.M."/>
            <person name="Kim D.J."/>
            <person name="Klee K."/>
            <person name="Lai H."/>
            <person name="Lang C."/>
            <person name="Lin S."/>
            <person name="Macmil S.L."/>
            <person name="Magdelenat G."/>
            <person name="Matthews L."/>
            <person name="McCorrison J."/>
            <person name="Monaghan E.L."/>
            <person name="Mun J.H."/>
            <person name="Najar F.Z."/>
            <person name="Nicholson C."/>
            <person name="Noirot C."/>
            <person name="O'Bleness M."/>
            <person name="Paule C.R."/>
            <person name="Poulain J."/>
            <person name="Prion F."/>
            <person name="Qin B."/>
            <person name="Qu C."/>
            <person name="Retzel E.F."/>
            <person name="Riddle C."/>
            <person name="Sallet E."/>
            <person name="Samain S."/>
            <person name="Samson N."/>
            <person name="Sanders I."/>
            <person name="Saurat O."/>
            <person name="Scarpelli C."/>
            <person name="Schiex T."/>
            <person name="Segurens B."/>
            <person name="Severin A.J."/>
            <person name="Sherrier D.J."/>
            <person name="Shi R."/>
            <person name="Sims S."/>
            <person name="Singer S.R."/>
            <person name="Sinharoy S."/>
            <person name="Sterck L."/>
            <person name="Viollet A."/>
            <person name="Wang B.B."/>
            <person name="Wang K."/>
            <person name="Wang M."/>
            <person name="Wang X."/>
            <person name="Warfsmann J."/>
            <person name="Weissenbach J."/>
            <person name="White D.D."/>
            <person name="White J.D."/>
            <person name="Wiley G.B."/>
            <person name="Wincker P."/>
            <person name="Xing Y."/>
            <person name="Yang L."/>
            <person name="Yao Z."/>
            <person name="Ying F."/>
            <person name="Zhai J."/>
            <person name="Zhou L."/>
            <person name="Zuber A."/>
            <person name="Denarie J."/>
            <person name="Dixon R.A."/>
            <person name="May G.D."/>
            <person name="Schwartz D.C."/>
            <person name="Rogers J."/>
            <person name="Quetier F."/>
            <person name="Town C.D."/>
            <person name="Roe B.A."/>
        </authorList>
    </citation>
    <scope>NUCLEOTIDE SEQUENCE [LARGE SCALE GENOMIC DNA]</scope>
    <source>
        <strain evidence="1">A17</strain>
        <strain evidence="2 3">cv. Jemalong A17</strain>
    </source>
</reference>
<reference evidence="2" key="3">
    <citation type="submission" date="2015-06" db="UniProtKB">
        <authorList>
            <consortium name="EnsemblPlants"/>
        </authorList>
    </citation>
    <scope>IDENTIFICATION</scope>
    <source>
        <strain evidence="2">cv. Jemalong A17</strain>
    </source>
</reference>
<dbReference type="AlphaFoldDB" id="A0A072TE16"/>
<dbReference type="EMBL" id="KL403716">
    <property type="protein sequence ID" value="KEH15461.1"/>
    <property type="molecule type" value="Genomic_DNA"/>
</dbReference>
<evidence type="ECO:0000313" key="3">
    <source>
        <dbReference type="Proteomes" id="UP000002051"/>
    </source>
</evidence>
<protein>
    <submittedName>
        <fullName evidence="1">Peptidoglycan-binding lysin domain protein</fullName>
    </submittedName>
</protein>
<name>A0A072TE16_MEDTR</name>
<reference evidence="1 3" key="2">
    <citation type="journal article" date="2014" name="BMC Genomics">
        <title>An improved genome release (version Mt4.0) for the model legume Medicago truncatula.</title>
        <authorList>
            <person name="Tang H."/>
            <person name="Krishnakumar V."/>
            <person name="Bidwell S."/>
            <person name="Rosen B."/>
            <person name="Chan A."/>
            <person name="Zhou S."/>
            <person name="Gentzbittel L."/>
            <person name="Childs K.L."/>
            <person name="Yandell M."/>
            <person name="Gundlach H."/>
            <person name="Mayer K.F."/>
            <person name="Schwartz D.C."/>
            <person name="Town C.D."/>
        </authorList>
    </citation>
    <scope>GENOME REANNOTATION</scope>
    <source>
        <strain evidence="1">A17</strain>
        <strain evidence="2 3">cv. Jemalong A17</strain>
    </source>
</reference>
<sequence>DTSVQATNYFWLEGQFGICGKLYGTVNFAIISASVSLTITIAAQVVYEAYHDIPLSVSASVS</sequence>
<evidence type="ECO:0000313" key="2">
    <source>
        <dbReference type="EnsemblPlants" id="KEH15461"/>
    </source>
</evidence>
<evidence type="ECO:0000313" key="1">
    <source>
        <dbReference type="EMBL" id="KEH15461.1"/>
    </source>
</evidence>
<organism evidence="1 3">
    <name type="scientific">Medicago truncatula</name>
    <name type="common">Barrel medic</name>
    <name type="synonym">Medicago tribuloides</name>
    <dbReference type="NCBI Taxonomy" id="3880"/>
    <lineage>
        <taxon>Eukaryota</taxon>
        <taxon>Viridiplantae</taxon>
        <taxon>Streptophyta</taxon>
        <taxon>Embryophyta</taxon>
        <taxon>Tracheophyta</taxon>
        <taxon>Spermatophyta</taxon>
        <taxon>Magnoliopsida</taxon>
        <taxon>eudicotyledons</taxon>
        <taxon>Gunneridae</taxon>
        <taxon>Pentapetalae</taxon>
        <taxon>rosids</taxon>
        <taxon>fabids</taxon>
        <taxon>Fabales</taxon>
        <taxon>Fabaceae</taxon>
        <taxon>Papilionoideae</taxon>
        <taxon>50 kb inversion clade</taxon>
        <taxon>NPAAA clade</taxon>
        <taxon>Hologalegina</taxon>
        <taxon>IRL clade</taxon>
        <taxon>Trifolieae</taxon>
        <taxon>Medicago</taxon>
    </lineage>
</organism>
<dbReference type="HOGENOM" id="CLU_2910944_0_0_1"/>
<dbReference type="Proteomes" id="UP000002051">
    <property type="component" value="Unassembled WGS sequence"/>
</dbReference>